<feature type="region of interest" description="Disordered" evidence="1">
    <location>
        <begin position="320"/>
        <end position="372"/>
    </location>
</feature>
<feature type="compositionally biased region" description="Basic and acidic residues" evidence="1">
    <location>
        <begin position="290"/>
        <end position="307"/>
    </location>
</feature>
<feature type="compositionally biased region" description="Polar residues" evidence="1">
    <location>
        <begin position="29"/>
        <end position="46"/>
    </location>
</feature>
<name>A0ABQ9NPZ2_9PEZI</name>
<sequence>MPSAFLDGAQGSRPSAEFPAPGFKDGGAASTQRSRSNSDVDSVNTWDTDDGEDAEGHTPEDLPAPLKIAQGQRPASRDENGLPAALRVGPPDGVPRRSQESQRSEGVRPISPNVTGSSYREPIPLQSQNPYLRMQSTGQSSYGGESSASIWGDVPSSTPAASQVNAQPVELPSDRSPVEGMSKLSLNAQPGTSSEQAMPLSPASKQPPLIPVDTERPSPEPRHHSNASSAWDPGMDISSLDAFTSRNHRLPSGQSTDEPQQVHRTWQEQQAWEQRERERREMEAAAATERAARAEQERKAEEEWHKGEQAAITSLDHTVSAQEVAPELPPRTSTEGAPQPKPPQPQVNVGLAGSAPGRPEVETPITRANRQRKEHYQIKHIHWYDANKRSLRPAPILIQNANGPCPLLALVNALVLTTPAGEETALIETLRTREQVSLGLLLDAVFDELMSGRRGGAAQELPDVGDLYGFLITLHTGMNVNPRFVAPKSASNLMDANESALTDVHPALRGQARPGGFEETKEMRLYSTFSIPLIHGWVPPSESGAYAAFERSARTFEDAQNIQFREEELGHKLQSQGLSPEEQNLYEDIHCIKDFLERWPTQLTDYGLEIISKTLQPGQVAILFRNDHFSTLYKEPRTQQLLTLVTDAGYSTHDEIVWESLVDVNGQGSELYSGDFRPVGGASDSNPAGLRTSSQQQRPVQSMLDVGNDGWTTVQSRNRKPTPSTVSNASTSAQQTGVIGATGQASTSSTQPPSANIIGVKQAKSTPSKAEQEDHDLALALQLQEEEEDRLHRETEARRRREDQLTQQLLEHETNDHETVRNTNQNRRPQGQEIRPLIPPRRSGNVGRQAGGAGGAGTQRDDLPPPTYEQAASGTPYHPPRDHPASPHAPIRPFGPGGVISGGGGGRQQSAYMQQVTSTPQPQPQPSMLDAGRRRSSRPLLEQIPSHQSGGAGPGRRVSGAQGGGRPGSGGVEKEEKCVVM</sequence>
<dbReference type="PANTHER" id="PTHR18063">
    <property type="entry name" value="NF-E2 INDUCIBLE PROTEIN"/>
    <property type="match status" value="1"/>
</dbReference>
<dbReference type="EMBL" id="JAPDRL010000040">
    <property type="protein sequence ID" value="KAJ9663921.1"/>
    <property type="molecule type" value="Genomic_DNA"/>
</dbReference>
<feature type="region of interest" description="Disordered" evidence="1">
    <location>
        <begin position="1"/>
        <end position="307"/>
    </location>
</feature>
<dbReference type="Pfam" id="PF04424">
    <property type="entry name" value="MINDY_DUB"/>
    <property type="match status" value="1"/>
</dbReference>
<evidence type="ECO:0000313" key="3">
    <source>
        <dbReference type="EMBL" id="KAJ9663921.1"/>
    </source>
</evidence>
<feature type="compositionally biased region" description="Basic and acidic residues" evidence="1">
    <location>
        <begin position="809"/>
        <end position="820"/>
    </location>
</feature>
<dbReference type="InterPro" id="IPR033979">
    <property type="entry name" value="MINDY_domain"/>
</dbReference>
<feature type="compositionally biased region" description="Polar residues" evidence="1">
    <location>
        <begin position="683"/>
        <end position="700"/>
    </location>
</feature>
<dbReference type="Proteomes" id="UP001172684">
    <property type="component" value="Unassembled WGS sequence"/>
</dbReference>
<evidence type="ECO:0000256" key="1">
    <source>
        <dbReference type="SAM" id="MobiDB-lite"/>
    </source>
</evidence>
<feature type="domain" description="MINDY deubiquitinase" evidence="2">
    <location>
        <begin position="375"/>
        <end position="676"/>
    </location>
</feature>
<evidence type="ECO:0000313" key="4">
    <source>
        <dbReference type="Proteomes" id="UP001172684"/>
    </source>
</evidence>
<organism evidence="3 4">
    <name type="scientific">Coniosporium apollinis</name>
    <dbReference type="NCBI Taxonomy" id="61459"/>
    <lineage>
        <taxon>Eukaryota</taxon>
        <taxon>Fungi</taxon>
        <taxon>Dikarya</taxon>
        <taxon>Ascomycota</taxon>
        <taxon>Pezizomycotina</taxon>
        <taxon>Dothideomycetes</taxon>
        <taxon>Dothideomycetes incertae sedis</taxon>
        <taxon>Coniosporium</taxon>
    </lineage>
</organism>
<feature type="compositionally biased region" description="Polar residues" evidence="1">
    <location>
        <begin position="710"/>
        <end position="754"/>
    </location>
</feature>
<feature type="compositionally biased region" description="Basic and acidic residues" evidence="1">
    <location>
        <begin position="94"/>
        <end position="106"/>
    </location>
</feature>
<feature type="compositionally biased region" description="Polar residues" evidence="1">
    <location>
        <begin position="125"/>
        <end position="166"/>
    </location>
</feature>
<evidence type="ECO:0000259" key="2">
    <source>
        <dbReference type="Pfam" id="PF04424"/>
    </source>
</evidence>
<feature type="compositionally biased region" description="Basic and acidic residues" evidence="1">
    <location>
        <begin position="213"/>
        <end position="223"/>
    </location>
</feature>
<feature type="compositionally biased region" description="Gly residues" evidence="1">
    <location>
        <begin position="961"/>
        <end position="971"/>
    </location>
</feature>
<comment type="caution">
    <text evidence="3">The sequence shown here is derived from an EMBL/GenBank/DDBJ whole genome shotgun (WGS) entry which is preliminary data.</text>
</comment>
<feature type="compositionally biased region" description="Basic and acidic residues" evidence="1">
    <location>
        <begin position="972"/>
        <end position="981"/>
    </location>
</feature>
<gene>
    <name evidence="3" type="ORF">H2201_005403</name>
</gene>
<proteinExistence type="predicted"/>
<feature type="compositionally biased region" description="Basic and acidic residues" evidence="1">
    <location>
        <begin position="273"/>
        <end position="283"/>
    </location>
</feature>
<dbReference type="PANTHER" id="PTHR18063:SF6">
    <property type="entry name" value="UBIQUITIN CARBOXYL-TERMINAL HYDROLASE"/>
    <property type="match status" value="1"/>
</dbReference>
<accession>A0ABQ9NPZ2</accession>
<protein>
    <recommendedName>
        <fullName evidence="2">MINDY deubiquitinase domain-containing protein</fullName>
    </recommendedName>
</protein>
<feature type="compositionally biased region" description="Polar residues" evidence="1">
    <location>
        <begin position="184"/>
        <end position="196"/>
    </location>
</feature>
<dbReference type="InterPro" id="IPR007518">
    <property type="entry name" value="MINDY"/>
</dbReference>
<feature type="region of interest" description="Disordered" evidence="1">
    <location>
        <begin position="809"/>
        <end position="981"/>
    </location>
</feature>
<feature type="compositionally biased region" description="Gly residues" evidence="1">
    <location>
        <begin position="895"/>
        <end position="907"/>
    </location>
</feature>
<feature type="compositionally biased region" description="Polar residues" evidence="1">
    <location>
        <begin position="252"/>
        <end position="264"/>
    </location>
</feature>
<reference evidence="3" key="1">
    <citation type="submission" date="2022-10" db="EMBL/GenBank/DDBJ databases">
        <title>Culturing micro-colonial fungi from biological soil crusts in the Mojave desert and describing Neophaeococcomyces mojavensis, and introducing the new genera and species Taxawa tesnikishii.</title>
        <authorList>
            <person name="Kurbessoian T."/>
            <person name="Stajich J.E."/>
        </authorList>
    </citation>
    <scope>NUCLEOTIDE SEQUENCE</scope>
    <source>
        <strain evidence="3">TK_1</strain>
    </source>
</reference>
<feature type="region of interest" description="Disordered" evidence="1">
    <location>
        <begin position="673"/>
        <end position="755"/>
    </location>
</feature>
<keyword evidence="4" id="KW-1185">Reference proteome</keyword>